<dbReference type="InterPro" id="IPR003339">
    <property type="entry name" value="ABC/ECF_trnsptr_transmembrane"/>
</dbReference>
<keyword evidence="7" id="KW-1185">Reference proteome</keyword>
<sequence length="240" mass="27949">MVSWLDEWAYRNKLAKLNVTFKLMLTCMLLIWALCGTNVVRCIIIVWLFVWLLYHARLPWRVCVHFFIVIVLIMIGSCVPLLFTVDRTIHFVGENMAEVATICLRALASSFTLFFLAITTPFFRIAHALSKWHVPKAFIELLLLTYRFIFVLEKAAMHLFMTVRIKNGERSWRLASLAVAQLFRQTMRDYEATIIAQEARNASFVFPICADEQLPRKYVIETCVWLVVLLMMEGLYVNVS</sequence>
<feature type="transmembrane region" description="Helical" evidence="5">
    <location>
        <begin position="97"/>
        <end position="118"/>
    </location>
</feature>
<accession>A0A0D0H156</accession>
<gene>
    <name evidence="6" type="ORF">JV16_00966</name>
</gene>
<evidence type="ECO:0000313" key="7">
    <source>
        <dbReference type="Proteomes" id="UP000032047"/>
    </source>
</evidence>
<dbReference type="AlphaFoldDB" id="A0A0D0H156"/>
<dbReference type="PANTHER" id="PTHR43723:SF1">
    <property type="entry name" value="COBALT TRANSPORT PROTEIN CBIQ"/>
    <property type="match status" value="1"/>
</dbReference>
<dbReference type="PATRIC" id="fig|265546.4.peg.987"/>
<evidence type="ECO:0000256" key="1">
    <source>
        <dbReference type="ARBA" id="ARBA00004141"/>
    </source>
</evidence>
<name>A0A0D0H156_9BACL</name>
<dbReference type="RefSeq" id="WP_021094020.1">
    <property type="nucleotide sequence ID" value="NZ_ANOC01000005.1"/>
</dbReference>
<proteinExistence type="predicted"/>
<dbReference type="Pfam" id="PF02361">
    <property type="entry name" value="CbiQ"/>
    <property type="match status" value="1"/>
</dbReference>
<dbReference type="Proteomes" id="UP000032047">
    <property type="component" value="Unassembled WGS sequence"/>
</dbReference>
<keyword evidence="4 5" id="KW-0472">Membrane</keyword>
<comment type="subcellular location">
    <subcellularLocation>
        <location evidence="1">Membrane</location>
        <topology evidence="1">Multi-pass membrane protein</topology>
    </subcellularLocation>
</comment>
<evidence type="ECO:0000256" key="3">
    <source>
        <dbReference type="ARBA" id="ARBA00022989"/>
    </source>
</evidence>
<feature type="transmembrane region" description="Helical" evidence="5">
    <location>
        <begin position="66"/>
        <end position="85"/>
    </location>
</feature>
<dbReference type="EMBL" id="JXTG01000003">
    <property type="protein sequence ID" value="KIP21766.1"/>
    <property type="molecule type" value="Genomic_DNA"/>
</dbReference>
<evidence type="ECO:0000256" key="2">
    <source>
        <dbReference type="ARBA" id="ARBA00022692"/>
    </source>
</evidence>
<protein>
    <submittedName>
        <fullName evidence="6">Energy-coupling factor transporter transmembrane protein CbiQ</fullName>
    </submittedName>
</protein>
<feature type="transmembrane region" description="Helical" evidence="5">
    <location>
        <begin position="138"/>
        <end position="163"/>
    </location>
</feature>
<dbReference type="CDD" id="cd16914">
    <property type="entry name" value="EcfT"/>
    <property type="match status" value="1"/>
</dbReference>
<dbReference type="InterPro" id="IPR052770">
    <property type="entry name" value="Cobalt_transport_CbiQ"/>
</dbReference>
<evidence type="ECO:0000256" key="4">
    <source>
        <dbReference type="ARBA" id="ARBA00023136"/>
    </source>
</evidence>
<dbReference type="GO" id="GO:0006824">
    <property type="term" value="P:cobalt ion transport"/>
    <property type="evidence" value="ECO:0007669"/>
    <property type="project" value="TreeGrafter"/>
</dbReference>
<keyword evidence="3 5" id="KW-1133">Transmembrane helix</keyword>
<keyword evidence="2 5" id="KW-0812">Transmembrane</keyword>
<comment type="caution">
    <text evidence="6">The sequence shown here is derived from an EMBL/GenBank/DDBJ whole genome shotgun (WGS) entry which is preliminary data.</text>
</comment>
<reference evidence="6 7" key="1">
    <citation type="submission" date="2015-01" db="EMBL/GenBank/DDBJ databases">
        <title>Genome sequence of Anoxybacillus ayderensis strain AB04.</title>
        <authorList>
            <person name="Belduz A.O."/>
            <person name="Canakci S."/>
            <person name="Chan K.-G."/>
            <person name="Kahar U.M."/>
            <person name="Yaakob A.S."/>
            <person name="Chan C.S."/>
            <person name="Goh K.M."/>
        </authorList>
    </citation>
    <scope>NUCLEOTIDE SEQUENCE [LARGE SCALE GENOMIC DNA]</scope>
    <source>
        <strain evidence="6 7">AB04</strain>
    </source>
</reference>
<dbReference type="PANTHER" id="PTHR43723">
    <property type="entry name" value="COBALT TRANSPORT PROTEIN CBIQ"/>
    <property type="match status" value="1"/>
</dbReference>
<organism evidence="6 7">
    <name type="scientific">Anoxybacillus ayderensis</name>
    <dbReference type="NCBI Taxonomy" id="265546"/>
    <lineage>
        <taxon>Bacteria</taxon>
        <taxon>Bacillati</taxon>
        <taxon>Bacillota</taxon>
        <taxon>Bacilli</taxon>
        <taxon>Bacillales</taxon>
        <taxon>Anoxybacillaceae</taxon>
        <taxon>Anoxybacillus</taxon>
    </lineage>
</organism>
<dbReference type="GO" id="GO:0043190">
    <property type="term" value="C:ATP-binding cassette (ABC) transporter complex"/>
    <property type="evidence" value="ECO:0007669"/>
    <property type="project" value="TreeGrafter"/>
</dbReference>
<evidence type="ECO:0000313" key="6">
    <source>
        <dbReference type="EMBL" id="KIP21766.1"/>
    </source>
</evidence>
<evidence type="ECO:0000256" key="5">
    <source>
        <dbReference type="SAM" id="Phobius"/>
    </source>
</evidence>
<feature type="transmembrane region" description="Helical" evidence="5">
    <location>
        <begin position="21"/>
        <end position="54"/>
    </location>
</feature>